<dbReference type="Pfam" id="PF02687">
    <property type="entry name" value="FtsX"/>
    <property type="match status" value="1"/>
</dbReference>
<feature type="domain" description="MacB-like periplasmic core" evidence="9">
    <location>
        <begin position="25"/>
        <end position="250"/>
    </location>
</feature>
<evidence type="ECO:0000313" key="10">
    <source>
        <dbReference type="EMBL" id="TCS88837.1"/>
    </source>
</evidence>
<dbReference type="InterPro" id="IPR025857">
    <property type="entry name" value="MacB_PCD"/>
</dbReference>
<evidence type="ECO:0000259" key="9">
    <source>
        <dbReference type="Pfam" id="PF12704"/>
    </source>
</evidence>
<dbReference type="InterPro" id="IPR003838">
    <property type="entry name" value="ABC3_permease_C"/>
</dbReference>
<dbReference type="RefSeq" id="WP_132127959.1">
    <property type="nucleotide sequence ID" value="NZ_CP042432.1"/>
</dbReference>
<evidence type="ECO:0000256" key="3">
    <source>
        <dbReference type="ARBA" id="ARBA00022475"/>
    </source>
</evidence>
<evidence type="ECO:0000313" key="11">
    <source>
        <dbReference type="Proteomes" id="UP000295807"/>
    </source>
</evidence>
<evidence type="ECO:0000256" key="7">
    <source>
        <dbReference type="SAM" id="Phobius"/>
    </source>
</evidence>
<sequence>MNFPFYIARRYLLSKKSTNAINIISLISVLGIFVGSAALLIILSVFNGFEGLVLSLFNTFSSDIRIEASEGKRFDPGATAAFDSIKNMPEVALYSETLEEKALLRYDRSQHIATLKGVSEDYLASHSFDSTIVKGKAVLRSDSLNYAIIGSGVEYYLGINVAGENDLPVSVFTPRRGRSAGLSLAPAGDFRQEEIYVSGVFAVQQEFDEKYALVPLRFIRNLLDEPRRVGAVELMLKEGTDTEAFKSGLREMLGKAFTVKDRYEQNALLHQLLNSEKWMVYIILTFVLLIAICNIIGSLTMLVIDKKKDIAVLFSMGASQRQVKKIFMAEGMLIALGGCLAGLLTGGIFCLVQKKYGLISMEGASFIDAYPVVLKAGDFLLVFATVFLIAFLASWFSTRQSLRNFGNIRDELAVQ</sequence>
<gene>
    <name evidence="10" type="ORF">EDD80_10227</name>
</gene>
<comment type="caution">
    <text evidence="10">The sequence shown here is derived from an EMBL/GenBank/DDBJ whole genome shotgun (WGS) entry which is preliminary data.</text>
</comment>
<comment type="similarity">
    <text evidence="2">Belongs to the ABC-4 integral membrane protein family. LolC/E subfamily.</text>
</comment>
<dbReference type="AlphaFoldDB" id="A0A4R3KU04"/>
<dbReference type="InterPro" id="IPR051447">
    <property type="entry name" value="Lipoprotein-release_system"/>
</dbReference>
<keyword evidence="11" id="KW-1185">Reference proteome</keyword>
<feature type="domain" description="ABC3 transporter permease C-terminal" evidence="8">
    <location>
        <begin position="282"/>
        <end position="402"/>
    </location>
</feature>
<dbReference type="PANTHER" id="PTHR30489:SF0">
    <property type="entry name" value="LIPOPROTEIN-RELEASING SYSTEM TRANSMEMBRANE PROTEIN LOLE"/>
    <property type="match status" value="1"/>
</dbReference>
<dbReference type="PANTHER" id="PTHR30489">
    <property type="entry name" value="LIPOPROTEIN-RELEASING SYSTEM TRANSMEMBRANE PROTEIN LOLE"/>
    <property type="match status" value="1"/>
</dbReference>
<keyword evidence="4 7" id="KW-0812">Transmembrane</keyword>
<dbReference type="Pfam" id="PF12704">
    <property type="entry name" value="MacB_PCD"/>
    <property type="match status" value="1"/>
</dbReference>
<accession>A0A4R3KU04</accession>
<evidence type="ECO:0000256" key="5">
    <source>
        <dbReference type="ARBA" id="ARBA00022989"/>
    </source>
</evidence>
<keyword evidence="5 7" id="KW-1133">Transmembrane helix</keyword>
<evidence type="ECO:0000256" key="6">
    <source>
        <dbReference type="ARBA" id="ARBA00023136"/>
    </source>
</evidence>
<evidence type="ECO:0000256" key="2">
    <source>
        <dbReference type="ARBA" id="ARBA00005236"/>
    </source>
</evidence>
<feature type="transmembrane region" description="Helical" evidence="7">
    <location>
        <begin position="278"/>
        <end position="305"/>
    </location>
</feature>
<dbReference type="GO" id="GO:0044874">
    <property type="term" value="P:lipoprotein localization to outer membrane"/>
    <property type="evidence" value="ECO:0007669"/>
    <property type="project" value="TreeGrafter"/>
</dbReference>
<keyword evidence="6 7" id="KW-0472">Membrane</keyword>
<dbReference type="Proteomes" id="UP000295807">
    <property type="component" value="Unassembled WGS sequence"/>
</dbReference>
<organism evidence="10 11">
    <name type="scientific">Anseongella ginsenosidimutans</name>
    <dbReference type="NCBI Taxonomy" id="496056"/>
    <lineage>
        <taxon>Bacteria</taxon>
        <taxon>Pseudomonadati</taxon>
        <taxon>Bacteroidota</taxon>
        <taxon>Sphingobacteriia</taxon>
        <taxon>Sphingobacteriales</taxon>
        <taxon>Sphingobacteriaceae</taxon>
        <taxon>Anseongella</taxon>
    </lineage>
</organism>
<feature type="transmembrane region" description="Helical" evidence="7">
    <location>
        <begin position="372"/>
        <end position="396"/>
    </location>
</feature>
<evidence type="ECO:0000259" key="8">
    <source>
        <dbReference type="Pfam" id="PF02687"/>
    </source>
</evidence>
<keyword evidence="10" id="KW-0449">Lipoprotein</keyword>
<dbReference type="OrthoDB" id="1522724at2"/>
<evidence type="ECO:0000256" key="4">
    <source>
        <dbReference type="ARBA" id="ARBA00022692"/>
    </source>
</evidence>
<feature type="transmembrane region" description="Helical" evidence="7">
    <location>
        <begin position="326"/>
        <end position="352"/>
    </location>
</feature>
<comment type="subcellular location">
    <subcellularLocation>
        <location evidence="1">Cell membrane</location>
        <topology evidence="1">Multi-pass membrane protein</topology>
    </subcellularLocation>
</comment>
<reference evidence="10 11" key="1">
    <citation type="submission" date="2019-03" db="EMBL/GenBank/DDBJ databases">
        <title>Genomic Encyclopedia of Type Strains, Phase IV (KMG-IV): sequencing the most valuable type-strain genomes for metagenomic binning, comparative biology and taxonomic classification.</title>
        <authorList>
            <person name="Goeker M."/>
        </authorList>
    </citation>
    <scope>NUCLEOTIDE SEQUENCE [LARGE SCALE GENOMIC DNA]</scope>
    <source>
        <strain evidence="10 11">DSM 21100</strain>
    </source>
</reference>
<keyword evidence="3" id="KW-1003">Cell membrane</keyword>
<evidence type="ECO:0000256" key="1">
    <source>
        <dbReference type="ARBA" id="ARBA00004651"/>
    </source>
</evidence>
<dbReference type="GO" id="GO:0098797">
    <property type="term" value="C:plasma membrane protein complex"/>
    <property type="evidence" value="ECO:0007669"/>
    <property type="project" value="TreeGrafter"/>
</dbReference>
<dbReference type="EMBL" id="SMAD01000002">
    <property type="protein sequence ID" value="TCS88837.1"/>
    <property type="molecule type" value="Genomic_DNA"/>
</dbReference>
<name>A0A4R3KU04_9SPHI</name>
<feature type="transmembrane region" description="Helical" evidence="7">
    <location>
        <begin position="21"/>
        <end position="46"/>
    </location>
</feature>
<proteinExistence type="inferred from homology"/>
<protein>
    <submittedName>
        <fullName evidence="10">Lipoprotein-releasing system permease protein</fullName>
    </submittedName>
</protein>